<dbReference type="SUPFAM" id="SSF47413">
    <property type="entry name" value="lambda repressor-like DNA-binding domains"/>
    <property type="match status" value="1"/>
</dbReference>
<accession>A0AA42BNE6</accession>
<feature type="domain" description="HTH cro/C1-type" evidence="2">
    <location>
        <begin position="5"/>
        <end position="59"/>
    </location>
</feature>
<dbReference type="InterPro" id="IPR001387">
    <property type="entry name" value="Cro/C1-type_HTH"/>
</dbReference>
<dbReference type="Proteomes" id="UP001156102">
    <property type="component" value="Unassembled WGS sequence"/>
</dbReference>
<evidence type="ECO:0000313" key="3">
    <source>
        <dbReference type="EMBL" id="MCP8967361.1"/>
    </source>
</evidence>
<dbReference type="CDD" id="cd00093">
    <property type="entry name" value="HTH_XRE"/>
    <property type="match status" value="1"/>
</dbReference>
<dbReference type="PANTHER" id="PTHR46797:SF1">
    <property type="entry name" value="METHYLPHOSPHONATE SYNTHASE"/>
    <property type="match status" value="1"/>
</dbReference>
<dbReference type="GO" id="GO:0003700">
    <property type="term" value="F:DNA-binding transcription factor activity"/>
    <property type="evidence" value="ECO:0007669"/>
    <property type="project" value="TreeGrafter"/>
</dbReference>
<evidence type="ECO:0000256" key="1">
    <source>
        <dbReference type="ARBA" id="ARBA00023125"/>
    </source>
</evidence>
<dbReference type="SMART" id="SM00530">
    <property type="entry name" value="HTH_XRE"/>
    <property type="match status" value="1"/>
</dbReference>
<evidence type="ECO:0000313" key="4">
    <source>
        <dbReference type="Proteomes" id="UP001156102"/>
    </source>
</evidence>
<reference evidence="3" key="1">
    <citation type="submission" date="2022-07" db="EMBL/GenBank/DDBJ databases">
        <authorList>
            <person name="Li W.-J."/>
            <person name="Deng Q.-Q."/>
        </authorList>
    </citation>
    <scope>NUCLEOTIDE SEQUENCE</scope>
    <source>
        <strain evidence="3">SYSU M60031</strain>
    </source>
</reference>
<dbReference type="AlphaFoldDB" id="A0AA42BNE6"/>
<comment type="caution">
    <text evidence="3">The sequence shown here is derived from an EMBL/GenBank/DDBJ whole genome shotgun (WGS) entry which is preliminary data.</text>
</comment>
<dbReference type="InterPro" id="IPR010982">
    <property type="entry name" value="Lambda_DNA-bd_dom_sf"/>
</dbReference>
<protein>
    <submittedName>
        <fullName evidence="3">Helix-turn-helix domain-containing protein</fullName>
    </submittedName>
</protein>
<dbReference type="GO" id="GO:0003677">
    <property type="term" value="F:DNA binding"/>
    <property type="evidence" value="ECO:0007669"/>
    <property type="project" value="UniProtKB-KW"/>
</dbReference>
<keyword evidence="4" id="KW-1185">Reference proteome</keyword>
<sequence length="121" mass="14380">MNRRIREIRKRHGDTLKSLAKKINYDYSNLSKIERGIYNPSLALLQKIADVYAISIHEFIETDKEQDYGAEDTQFVQELNLDSQRLTQQYKFLLDGQPITQEELEFMTDIVRKLRKTLEKK</sequence>
<proteinExistence type="predicted"/>
<dbReference type="InterPro" id="IPR050807">
    <property type="entry name" value="TransReg_Diox_bact_type"/>
</dbReference>
<dbReference type="EMBL" id="JANCLT010000001">
    <property type="protein sequence ID" value="MCP8967361.1"/>
    <property type="molecule type" value="Genomic_DNA"/>
</dbReference>
<dbReference type="PANTHER" id="PTHR46797">
    <property type="entry name" value="HTH-TYPE TRANSCRIPTIONAL REGULATOR"/>
    <property type="match status" value="1"/>
</dbReference>
<gene>
    <name evidence="3" type="ORF">NK662_02260</name>
</gene>
<dbReference type="Gene3D" id="1.10.260.40">
    <property type="entry name" value="lambda repressor-like DNA-binding domains"/>
    <property type="match status" value="1"/>
</dbReference>
<evidence type="ECO:0000259" key="2">
    <source>
        <dbReference type="PROSITE" id="PS50943"/>
    </source>
</evidence>
<dbReference type="Pfam" id="PF01381">
    <property type="entry name" value="HTH_3"/>
    <property type="match status" value="1"/>
</dbReference>
<organism evidence="3 4">
    <name type="scientific">Ectobacillus ponti</name>
    <dbReference type="NCBI Taxonomy" id="2961894"/>
    <lineage>
        <taxon>Bacteria</taxon>
        <taxon>Bacillati</taxon>
        <taxon>Bacillota</taxon>
        <taxon>Bacilli</taxon>
        <taxon>Bacillales</taxon>
        <taxon>Bacillaceae</taxon>
        <taxon>Ectobacillus</taxon>
    </lineage>
</organism>
<dbReference type="PROSITE" id="PS50943">
    <property type="entry name" value="HTH_CROC1"/>
    <property type="match status" value="1"/>
</dbReference>
<name>A0AA42BNE6_9BACI</name>
<keyword evidence="1" id="KW-0238">DNA-binding</keyword>
<dbReference type="GO" id="GO:0005829">
    <property type="term" value="C:cytosol"/>
    <property type="evidence" value="ECO:0007669"/>
    <property type="project" value="TreeGrafter"/>
</dbReference>
<dbReference type="RefSeq" id="WP_254756918.1">
    <property type="nucleotide sequence ID" value="NZ_JANCLT010000001.1"/>
</dbReference>